<organism evidence="2 3">
    <name type="scientific">Fusibacter paucivorans</name>
    <dbReference type="NCBI Taxonomy" id="76009"/>
    <lineage>
        <taxon>Bacteria</taxon>
        <taxon>Bacillati</taxon>
        <taxon>Bacillota</taxon>
        <taxon>Clostridia</taxon>
        <taxon>Eubacteriales</taxon>
        <taxon>Eubacteriales Family XII. Incertae Sedis</taxon>
        <taxon>Fusibacter</taxon>
    </lineage>
</organism>
<feature type="transmembrane region" description="Helical" evidence="1">
    <location>
        <begin position="231"/>
        <end position="250"/>
    </location>
</feature>
<keyword evidence="1" id="KW-1133">Transmembrane helix</keyword>
<name>A0ABS5PTP2_9FIRM</name>
<keyword evidence="3" id="KW-1185">Reference proteome</keyword>
<proteinExistence type="predicted"/>
<dbReference type="InterPro" id="IPR021359">
    <property type="entry name" value="DUF2812"/>
</dbReference>
<feature type="transmembrane region" description="Helical" evidence="1">
    <location>
        <begin position="126"/>
        <end position="149"/>
    </location>
</feature>
<keyword evidence="1" id="KW-0812">Transmembrane</keyword>
<dbReference type="RefSeq" id="WP_213238398.1">
    <property type="nucleotide sequence ID" value="NZ_JAHBCL010000044.1"/>
</dbReference>
<feature type="transmembrane region" description="Helical" evidence="1">
    <location>
        <begin position="207"/>
        <end position="225"/>
    </location>
</feature>
<dbReference type="Proteomes" id="UP000746471">
    <property type="component" value="Unassembled WGS sequence"/>
</dbReference>
<protein>
    <submittedName>
        <fullName evidence="2">DUF2812 domain-containing protein</fullName>
    </submittedName>
</protein>
<gene>
    <name evidence="2" type="ORF">KHM83_17790</name>
</gene>
<dbReference type="Pfam" id="PF11193">
    <property type="entry name" value="DUF2812"/>
    <property type="match status" value="1"/>
</dbReference>
<comment type="caution">
    <text evidence="2">The sequence shown here is derived from an EMBL/GenBank/DDBJ whole genome shotgun (WGS) entry which is preliminary data.</text>
</comment>
<feature type="transmembrane region" description="Helical" evidence="1">
    <location>
        <begin position="270"/>
        <end position="291"/>
    </location>
</feature>
<keyword evidence="1" id="KW-0472">Membrane</keyword>
<accession>A0ABS5PTP2</accession>
<evidence type="ECO:0000313" key="2">
    <source>
        <dbReference type="EMBL" id="MBS7528540.1"/>
    </source>
</evidence>
<reference evidence="2 3" key="1">
    <citation type="submission" date="2021-05" db="EMBL/GenBank/DDBJ databases">
        <title>Fusibacter ferrireducens sp. nov., an anaerobic, sulfur- and Fe-reducing bacterium isolated from the mangrove sediment.</title>
        <authorList>
            <person name="Qiu D."/>
        </authorList>
    </citation>
    <scope>NUCLEOTIDE SEQUENCE [LARGE SCALE GENOMIC DNA]</scope>
    <source>
        <strain evidence="2 3">DSM 12116</strain>
    </source>
</reference>
<evidence type="ECO:0000313" key="3">
    <source>
        <dbReference type="Proteomes" id="UP000746471"/>
    </source>
</evidence>
<dbReference type="EMBL" id="JAHBCL010000044">
    <property type="protein sequence ID" value="MBS7528540.1"/>
    <property type="molecule type" value="Genomic_DNA"/>
</dbReference>
<sequence>MKRDRKRRIESFRFNDFEAIEAHLNKMAQKGWHIEKITPFYWQYKRIDPVDRHYTITYFAQASDFSPYPSSNQEMFYDYCNECGYQLAVTWAQMQIFYTDSEDAIPIETDEALKLNSIHHAMKKNFLPSTVVLIVLAIFQILMQVSSIIRMPIMQLSNNVYLSVIFAWSIVGISGGISLVSYFKWWRDSKKATSIGGTCLPTKGHRHLNLVLLLLSLGVLLWMLMTLYEDQLIWIGIASVGQITMVIFGVNFVKNKLKAAGVSRKTNMTVTVISAIVLSFIMMGLLTTFVFKLVDYHRAHQSTAVERTFSSPNGTKHTWYVHDDPMPLIVEQFKAIDFPDYSYEAQDNNSILLRWRQYDQRDYTFNPDIPTMYYEIIDVKFDWLFDYCLNYYLQQYVDDYAVEEGFKTNRYREIDASLWQADVAYQLYYGDEPSETFLFCKGNRIVKIGYDWMPTEAEMTFSSEQLLNE</sequence>
<evidence type="ECO:0000256" key="1">
    <source>
        <dbReference type="SAM" id="Phobius"/>
    </source>
</evidence>
<feature type="transmembrane region" description="Helical" evidence="1">
    <location>
        <begin position="161"/>
        <end position="186"/>
    </location>
</feature>